<dbReference type="InterPro" id="IPR029044">
    <property type="entry name" value="Nucleotide-diphossugar_trans"/>
</dbReference>
<protein>
    <recommendedName>
        <fullName evidence="1">Glycosyltransferase 2-like domain-containing protein</fullName>
    </recommendedName>
</protein>
<dbReference type="STRING" id="1125699.HMPREF9194_00696"/>
<dbReference type="AlphaFoldDB" id="S3L0T6"/>
<dbReference type="PANTHER" id="PTHR22916">
    <property type="entry name" value="GLYCOSYLTRANSFERASE"/>
    <property type="match status" value="1"/>
</dbReference>
<evidence type="ECO:0000259" key="1">
    <source>
        <dbReference type="Pfam" id="PF00535"/>
    </source>
</evidence>
<sequence>MKAPRITLSVPVYGTESFLSSFFDSVLEQTVFDSASADFPLEIIVVNDGSPTGALLPKIIRRYKKEFTKRGCSLVLEEHRKNRGTLEARRTCVLSASAPYTLFVDPDDTLTPCALEKLYAAALSSGADIVHGRMELFIKDPALHGGENAAVFEKFSKRVRRVHEGFLEGKAVSDDFFLAEGHTSFLCAKLFRTELLRKAYEAIPHTFCTMAEALLVYFFVLQQNPSYFGIDDTVYRYNNDAGITSKSRITDRARWEKACSASSVFTVIFQYLQTHPIDKKYEAALYELCGSQLTSNLRRLKVCVEPSLQEEAYNILCDYWGESLVKRAEEAMRG</sequence>
<keyword evidence="3" id="KW-1185">Reference proteome</keyword>
<accession>S3L0T6</accession>
<comment type="caution">
    <text evidence="2">The sequence shown here is derived from an EMBL/GenBank/DDBJ whole genome shotgun (WGS) entry which is preliminary data.</text>
</comment>
<dbReference type="RefSeq" id="WP_016524990.1">
    <property type="nucleotide sequence ID" value="NZ_KE332518.1"/>
</dbReference>
<dbReference type="Proteomes" id="UP000014541">
    <property type="component" value="Unassembled WGS sequence"/>
</dbReference>
<dbReference type="InterPro" id="IPR001173">
    <property type="entry name" value="Glyco_trans_2-like"/>
</dbReference>
<reference evidence="2 3" key="1">
    <citation type="submission" date="2013-04" db="EMBL/GenBank/DDBJ databases">
        <title>The Genome Sequence of Treponema maltophilum ATCC 51939.</title>
        <authorList>
            <consortium name="The Broad Institute Genomics Platform"/>
            <person name="Earl A."/>
            <person name="Ward D."/>
            <person name="Feldgarden M."/>
            <person name="Gevers D."/>
            <person name="Leonetti C."/>
            <person name="Blanton J.M."/>
            <person name="Dewhirst F.E."/>
            <person name="Izard J."/>
            <person name="Walker B."/>
            <person name="Young S."/>
            <person name="Zeng Q."/>
            <person name="Gargeya S."/>
            <person name="Fitzgerald M."/>
            <person name="Haas B."/>
            <person name="Abouelleil A."/>
            <person name="Allen A.W."/>
            <person name="Alvarado L."/>
            <person name="Arachchi H.M."/>
            <person name="Berlin A.M."/>
            <person name="Chapman S.B."/>
            <person name="Gainer-Dewar J."/>
            <person name="Goldberg J."/>
            <person name="Griggs A."/>
            <person name="Gujja S."/>
            <person name="Hansen M."/>
            <person name="Howarth C."/>
            <person name="Imamovic A."/>
            <person name="Ireland A."/>
            <person name="Larimer J."/>
            <person name="McCowan C."/>
            <person name="Murphy C."/>
            <person name="Pearson M."/>
            <person name="Poon T.W."/>
            <person name="Priest M."/>
            <person name="Roberts A."/>
            <person name="Saif S."/>
            <person name="Shea T."/>
            <person name="Sisk P."/>
            <person name="Sykes S."/>
            <person name="Wortman J."/>
            <person name="Nusbaum C."/>
            <person name="Birren B."/>
        </authorList>
    </citation>
    <scope>NUCLEOTIDE SEQUENCE [LARGE SCALE GENOMIC DNA]</scope>
    <source>
        <strain evidence="2 3">ATCC 51939</strain>
    </source>
</reference>
<dbReference type="GO" id="GO:0016758">
    <property type="term" value="F:hexosyltransferase activity"/>
    <property type="evidence" value="ECO:0007669"/>
    <property type="project" value="UniProtKB-ARBA"/>
</dbReference>
<dbReference type="PATRIC" id="fig|1125699.3.peg.709"/>
<evidence type="ECO:0000313" key="2">
    <source>
        <dbReference type="EMBL" id="EPF30379.1"/>
    </source>
</evidence>
<dbReference type="OrthoDB" id="359254at2"/>
<gene>
    <name evidence="2" type="ORF">HMPREF9194_00696</name>
</gene>
<dbReference type="EMBL" id="ATFF01000006">
    <property type="protein sequence ID" value="EPF30379.1"/>
    <property type="molecule type" value="Genomic_DNA"/>
</dbReference>
<dbReference type="HOGENOM" id="CLU_844509_0_0_12"/>
<organism evidence="2 3">
    <name type="scientific">Treponema maltophilum ATCC 51939</name>
    <dbReference type="NCBI Taxonomy" id="1125699"/>
    <lineage>
        <taxon>Bacteria</taxon>
        <taxon>Pseudomonadati</taxon>
        <taxon>Spirochaetota</taxon>
        <taxon>Spirochaetia</taxon>
        <taxon>Spirochaetales</taxon>
        <taxon>Treponemataceae</taxon>
        <taxon>Treponema</taxon>
    </lineage>
</organism>
<name>S3L0T6_TREMA</name>
<proteinExistence type="predicted"/>
<dbReference type="Gene3D" id="3.90.550.10">
    <property type="entry name" value="Spore Coat Polysaccharide Biosynthesis Protein SpsA, Chain A"/>
    <property type="match status" value="1"/>
</dbReference>
<feature type="domain" description="Glycosyltransferase 2-like" evidence="1">
    <location>
        <begin position="10"/>
        <end position="140"/>
    </location>
</feature>
<dbReference type="eggNOG" id="COG1216">
    <property type="taxonomic scope" value="Bacteria"/>
</dbReference>
<dbReference type="Pfam" id="PF00535">
    <property type="entry name" value="Glycos_transf_2"/>
    <property type="match status" value="1"/>
</dbReference>
<dbReference type="PANTHER" id="PTHR22916:SF3">
    <property type="entry name" value="UDP-GLCNAC:BETAGAL BETA-1,3-N-ACETYLGLUCOSAMINYLTRANSFERASE-LIKE PROTEIN 1"/>
    <property type="match status" value="1"/>
</dbReference>
<dbReference type="SUPFAM" id="SSF53448">
    <property type="entry name" value="Nucleotide-diphospho-sugar transferases"/>
    <property type="match status" value="1"/>
</dbReference>
<evidence type="ECO:0000313" key="3">
    <source>
        <dbReference type="Proteomes" id="UP000014541"/>
    </source>
</evidence>
<dbReference type="CDD" id="cd00761">
    <property type="entry name" value="Glyco_tranf_GTA_type"/>
    <property type="match status" value="1"/>
</dbReference>